<gene>
    <name evidence="1" type="ORF">EDM58_07300</name>
</gene>
<sequence>MIEELYNFGLTKEQERRAKELHFGNIVIDMLFQGPIGTYSLGEEIERETEQLALETYPDSMVQRVQFAQKQIKRWYVDGKLQDLYKECWYESGLTAGNRQLSVANKNTLYSSAIDLQEEFDKKPWLIKVRSSEDIEYAHQHNLKAGIVTCQETDGFEKDLNLLEQMYHFGLRVVQLTYNNHNQIGAGCMEENNAGLSTFGKTFVAKLNELGIVVDTGHCGKQTTLDACKYSTKPVIASHTGAENVYFHSRSKSDEEILAIANTGGVVGIFAMPWFIAEDPEHTTIEHFLDHIDYVVKLAGGDHVGIGTDWPMPQTKWMAVAFKQLFAPSIGFKPGDGPSTEYVKGLKDYRSFLNITRGLMARGYQDEEIIKIIGGNWMRVFKEVWK</sequence>
<accession>A0A3M8D1L5</accession>
<comment type="caution">
    <text evidence="1">The sequence shown here is derived from an EMBL/GenBank/DDBJ whole genome shotgun (WGS) entry which is preliminary data.</text>
</comment>
<organism evidence="1 2">
    <name type="scientific">Brevibacillus panacihumi</name>
    <dbReference type="NCBI Taxonomy" id="497735"/>
    <lineage>
        <taxon>Bacteria</taxon>
        <taxon>Bacillati</taxon>
        <taxon>Bacillota</taxon>
        <taxon>Bacilli</taxon>
        <taxon>Bacillales</taxon>
        <taxon>Paenibacillaceae</taxon>
        <taxon>Brevibacillus</taxon>
    </lineage>
</organism>
<dbReference type="RefSeq" id="WP_122912747.1">
    <property type="nucleotide sequence ID" value="NZ_RHHT01000011.1"/>
</dbReference>
<dbReference type="Pfam" id="PF01244">
    <property type="entry name" value="Peptidase_M19"/>
    <property type="match status" value="1"/>
</dbReference>
<reference evidence="1 2" key="1">
    <citation type="submission" date="2018-10" db="EMBL/GenBank/DDBJ databases">
        <title>Phylogenomics of Brevibacillus.</title>
        <authorList>
            <person name="Dunlap C."/>
        </authorList>
    </citation>
    <scope>NUCLEOTIDE SEQUENCE [LARGE SCALE GENOMIC DNA]</scope>
    <source>
        <strain evidence="1 2">JCM 15085</strain>
    </source>
</reference>
<dbReference type="EMBL" id="RHHT01000011">
    <property type="protein sequence ID" value="RNB81922.1"/>
    <property type="molecule type" value="Genomic_DNA"/>
</dbReference>
<dbReference type="GO" id="GO:0070573">
    <property type="term" value="F:metallodipeptidase activity"/>
    <property type="evidence" value="ECO:0007669"/>
    <property type="project" value="InterPro"/>
</dbReference>
<evidence type="ECO:0000313" key="1">
    <source>
        <dbReference type="EMBL" id="RNB81922.1"/>
    </source>
</evidence>
<dbReference type="AlphaFoldDB" id="A0A3M8D1L5"/>
<dbReference type="InterPro" id="IPR008257">
    <property type="entry name" value="Pept_M19"/>
</dbReference>
<dbReference type="SUPFAM" id="SSF51556">
    <property type="entry name" value="Metallo-dependent hydrolases"/>
    <property type="match status" value="1"/>
</dbReference>
<evidence type="ECO:0000313" key="2">
    <source>
        <dbReference type="Proteomes" id="UP000281915"/>
    </source>
</evidence>
<dbReference type="Gene3D" id="3.20.20.140">
    <property type="entry name" value="Metal-dependent hydrolases"/>
    <property type="match status" value="1"/>
</dbReference>
<evidence type="ECO:0008006" key="3">
    <source>
        <dbReference type="Google" id="ProtNLM"/>
    </source>
</evidence>
<dbReference type="GO" id="GO:0006508">
    <property type="term" value="P:proteolysis"/>
    <property type="evidence" value="ECO:0007669"/>
    <property type="project" value="InterPro"/>
</dbReference>
<dbReference type="PANTHER" id="PTHR10443">
    <property type="entry name" value="MICROSOMAL DIPEPTIDASE"/>
    <property type="match status" value="1"/>
</dbReference>
<proteinExistence type="predicted"/>
<protein>
    <recommendedName>
        <fullName evidence="3">Dipeptidase</fullName>
    </recommendedName>
</protein>
<dbReference type="Proteomes" id="UP000281915">
    <property type="component" value="Unassembled WGS sequence"/>
</dbReference>
<dbReference type="InterPro" id="IPR032466">
    <property type="entry name" value="Metal_Hydrolase"/>
</dbReference>
<name>A0A3M8D1L5_9BACL</name>
<dbReference type="PROSITE" id="PS51365">
    <property type="entry name" value="RENAL_DIPEPTIDASE_2"/>
    <property type="match status" value="1"/>
</dbReference>
<dbReference type="PANTHER" id="PTHR10443:SF12">
    <property type="entry name" value="DIPEPTIDASE"/>
    <property type="match status" value="1"/>
</dbReference>